<dbReference type="GO" id="GO:0016301">
    <property type="term" value="F:kinase activity"/>
    <property type="evidence" value="ECO:0007669"/>
    <property type="project" value="UniProtKB-KW"/>
</dbReference>
<dbReference type="Proteomes" id="UP000288351">
    <property type="component" value="Unassembled WGS sequence"/>
</dbReference>
<evidence type="ECO:0000313" key="13">
    <source>
        <dbReference type="EMBL" id="GCB88511.1"/>
    </source>
</evidence>
<evidence type="ECO:0000256" key="10">
    <source>
        <dbReference type="ARBA" id="ARBA00023136"/>
    </source>
</evidence>
<keyword evidence="4 11" id="KW-0812">Transmembrane</keyword>
<organism evidence="13 14">
    <name type="scientific">Streptomyces noursei</name>
    <name type="common">Streptomyces albulus</name>
    <dbReference type="NCBI Taxonomy" id="1971"/>
    <lineage>
        <taxon>Bacteria</taxon>
        <taxon>Bacillati</taxon>
        <taxon>Actinomycetota</taxon>
        <taxon>Actinomycetes</taxon>
        <taxon>Kitasatosporales</taxon>
        <taxon>Streptomycetaceae</taxon>
        <taxon>Streptomyces</taxon>
    </lineage>
</organism>
<feature type="transmembrane region" description="Helical" evidence="11">
    <location>
        <begin position="39"/>
        <end position="68"/>
    </location>
</feature>
<feature type="transmembrane region" description="Helical" evidence="11">
    <location>
        <begin position="88"/>
        <end position="106"/>
    </location>
</feature>
<evidence type="ECO:0000256" key="1">
    <source>
        <dbReference type="ARBA" id="ARBA00004141"/>
    </source>
</evidence>
<evidence type="ECO:0000313" key="14">
    <source>
        <dbReference type="Proteomes" id="UP000288351"/>
    </source>
</evidence>
<keyword evidence="10 11" id="KW-0472">Membrane</keyword>
<evidence type="ECO:0000256" key="5">
    <source>
        <dbReference type="ARBA" id="ARBA00022741"/>
    </source>
</evidence>
<keyword evidence="8 11" id="KW-1133">Transmembrane helix</keyword>
<dbReference type="GO" id="GO:0005524">
    <property type="term" value="F:ATP binding"/>
    <property type="evidence" value="ECO:0007669"/>
    <property type="project" value="UniProtKB-KW"/>
</dbReference>
<keyword evidence="3" id="KW-0808">Transferase</keyword>
<dbReference type="EMBL" id="BHXC01000006">
    <property type="protein sequence ID" value="GCB88511.1"/>
    <property type="molecule type" value="Genomic_DNA"/>
</dbReference>
<feature type="domain" description="Sensor protein KdpD transmembrane" evidence="12">
    <location>
        <begin position="13"/>
        <end position="111"/>
    </location>
</feature>
<dbReference type="Pfam" id="PF13493">
    <property type="entry name" value="DUF4118"/>
    <property type="match status" value="1"/>
</dbReference>
<reference evidence="13 14" key="1">
    <citation type="journal article" date="2019" name="Microbiol. Resour. Announc.">
        <title>Draft Genome Sequence of the Most Traditional epsilon-Poly-l-Lysine Producer, Streptomyces albulus NBRC14147.</title>
        <authorList>
            <person name="Yamanaka K."/>
            <person name="Hamano Y."/>
        </authorList>
    </citation>
    <scope>NUCLEOTIDE SEQUENCE [LARGE SCALE GENOMIC DNA]</scope>
    <source>
        <strain evidence="13 14">NBRC 14147</strain>
    </source>
</reference>
<dbReference type="GO" id="GO:0016020">
    <property type="term" value="C:membrane"/>
    <property type="evidence" value="ECO:0007669"/>
    <property type="project" value="UniProtKB-SubCell"/>
</dbReference>
<comment type="caution">
    <text evidence="13">The sequence shown here is derived from an EMBL/GenBank/DDBJ whole genome shotgun (WGS) entry which is preliminary data.</text>
</comment>
<evidence type="ECO:0000259" key="12">
    <source>
        <dbReference type="Pfam" id="PF13493"/>
    </source>
</evidence>
<evidence type="ECO:0000256" key="6">
    <source>
        <dbReference type="ARBA" id="ARBA00022777"/>
    </source>
</evidence>
<evidence type="ECO:0000256" key="7">
    <source>
        <dbReference type="ARBA" id="ARBA00022840"/>
    </source>
</evidence>
<evidence type="ECO:0000256" key="11">
    <source>
        <dbReference type="SAM" id="Phobius"/>
    </source>
</evidence>
<dbReference type="InterPro" id="IPR038318">
    <property type="entry name" value="KdpD_sf"/>
</dbReference>
<dbReference type="Gene3D" id="1.20.120.620">
    <property type="entry name" value="Backbone structure of the membrane domain of e. Coli histidine kinase receptor kdpd"/>
    <property type="match status" value="1"/>
</dbReference>
<dbReference type="AlphaFoldDB" id="A0A401QSX9"/>
<keyword evidence="7" id="KW-0067">ATP-binding</keyword>
<keyword evidence="5" id="KW-0547">Nucleotide-binding</keyword>
<dbReference type="RefSeq" id="WP_016579159.1">
    <property type="nucleotide sequence ID" value="NZ_BHXC01000006.1"/>
</dbReference>
<sequence>MVRYLSRDRVALAAALVLPPAFCALLLPFRGWLSNTNAALLLVVVVVAVAVLGHRLAGALAALSAAVWFDFFLTRPYERFAITKSADLATAVLLLAVGVAVSQLAARTRELTVIAITDDDYLAQIHHTARLVESAAGPDAVVNHVRHQLVGLLGLSGCRFEYGTLIGHPPRLLEDGSLTWGRRRWDADRDGLPAEEVELRVSRGGRFHGRFMLRGAPGSVPPLAARLVAVTLANQVGVAFEAVTPARA</sequence>
<name>A0A401QSX9_STRNR</name>
<dbReference type="InterPro" id="IPR025201">
    <property type="entry name" value="KdpD_TM"/>
</dbReference>
<gene>
    <name evidence="13" type="ORF">SALB_01182</name>
</gene>
<keyword evidence="9" id="KW-0902">Two-component regulatory system</keyword>
<keyword evidence="2" id="KW-0597">Phosphoprotein</keyword>
<proteinExistence type="predicted"/>
<comment type="subcellular location">
    <subcellularLocation>
        <location evidence="1">Membrane</location>
        <topology evidence="1">Multi-pass membrane protein</topology>
    </subcellularLocation>
</comment>
<evidence type="ECO:0000256" key="9">
    <source>
        <dbReference type="ARBA" id="ARBA00023012"/>
    </source>
</evidence>
<keyword evidence="6" id="KW-0418">Kinase</keyword>
<evidence type="ECO:0000256" key="8">
    <source>
        <dbReference type="ARBA" id="ARBA00022989"/>
    </source>
</evidence>
<protein>
    <recommendedName>
        <fullName evidence="12">Sensor protein KdpD transmembrane domain-containing protein</fullName>
    </recommendedName>
</protein>
<evidence type="ECO:0000256" key="3">
    <source>
        <dbReference type="ARBA" id="ARBA00022679"/>
    </source>
</evidence>
<accession>A0A401QSX9</accession>
<evidence type="ECO:0000256" key="4">
    <source>
        <dbReference type="ARBA" id="ARBA00022692"/>
    </source>
</evidence>
<evidence type="ECO:0000256" key="2">
    <source>
        <dbReference type="ARBA" id="ARBA00022553"/>
    </source>
</evidence>
<dbReference type="GO" id="GO:0000160">
    <property type="term" value="P:phosphorelay signal transduction system"/>
    <property type="evidence" value="ECO:0007669"/>
    <property type="project" value="UniProtKB-KW"/>
</dbReference>